<dbReference type="PANTHER" id="PTHR43772">
    <property type="entry name" value="ENDO-1,4-BETA-XYLANASE"/>
    <property type="match status" value="1"/>
</dbReference>
<evidence type="ECO:0000256" key="1">
    <source>
        <dbReference type="ARBA" id="ARBA00023277"/>
    </source>
</evidence>
<dbReference type="Gene3D" id="2.115.10.20">
    <property type="entry name" value="Glycosyl hydrolase domain, family 43"/>
    <property type="match status" value="1"/>
</dbReference>
<evidence type="ECO:0000313" key="2">
    <source>
        <dbReference type="EMBL" id="EME49861.1"/>
    </source>
</evidence>
<evidence type="ECO:0000313" key="3">
    <source>
        <dbReference type="Proteomes" id="UP000016933"/>
    </source>
</evidence>
<organism evidence="2 3">
    <name type="scientific">Dothistroma septosporum (strain NZE10 / CBS 128990)</name>
    <name type="common">Red band needle blight fungus</name>
    <name type="synonym">Mycosphaerella pini</name>
    <dbReference type="NCBI Taxonomy" id="675120"/>
    <lineage>
        <taxon>Eukaryota</taxon>
        <taxon>Fungi</taxon>
        <taxon>Dikarya</taxon>
        <taxon>Ascomycota</taxon>
        <taxon>Pezizomycotina</taxon>
        <taxon>Dothideomycetes</taxon>
        <taxon>Dothideomycetidae</taxon>
        <taxon>Mycosphaerellales</taxon>
        <taxon>Mycosphaerellaceae</taxon>
        <taxon>Dothistroma</taxon>
    </lineage>
</organism>
<dbReference type="InterPro" id="IPR052176">
    <property type="entry name" value="Glycosyl_Hydrlase_43_Enz"/>
</dbReference>
<protein>
    <submittedName>
        <fullName evidence="2">Glycoside hydrolase family 43 protein</fullName>
    </submittedName>
</protein>
<proteinExistence type="predicted"/>
<reference evidence="3" key="1">
    <citation type="journal article" date="2012" name="PLoS Genet.">
        <title>The genomes of the fungal plant pathogens Cladosporium fulvum and Dothistroma septosporum reveal adaptation to different hosts and lifestyles but also signatures of common ancestry.</title>
        <authorList>
            <person name="de Wit P.J.G.M."/>
            <person name="van der Burgt A."/>
            <person name="Oekmen B."/>
            <person name="Stergiopoulos I."/>
            <person name="Abd-Elsalam K.A."/>
            <person name="Aerts A.L."/>
            <person name="Bahkali A.H."/>
            <person name="Beenen H.G."/>
            <person name="Chettri P."/>
            <person name="Cox M.P."/>
            <person name="Datema E."/>
            <person name="de Vries R.P."/>
            <person name="Dhillon B."/>
            <person name="Ganley A.R."/>
            <person name="Griffiths S.A."/>
            <person name="Guo Y."/>
            <person name="Hamelin R.C."/>
            <person name="Henrissat B."/>
            <person name="Kabir M.S."/>
            <person name="Jashni M.K."/>
            <person name="Kema G."/>
            <person name="Klaubauf S."/>
            <person name="Lapidus A."/>
            <person name="Levasseur A."/>
            <person name="Lindquist E."/>
            <person name="Mehrabi R."/>
            <person name="Ohm R.A."/>
            <person name="Owen T.J."/>
            <person name="Salamov A."/>
            <person name="Schwelm A."/>
            <person name="Schijlen E."/>
            <person name="Sun H."/>
            <person name="van den Burg H.A."/>
            <person name="van Ham R.C.H.J."/>
            <person name="Zhang S."/>
            <person name="Goodwin S.B."/>
            <person name="Grigoriev I.V."/>
            <person name="Collemare J."/>
            <person name="Bradshaw R.E."/>
        </authorList>
    </citation>
    <scope>NUCLEOTIDE SEQUENCE [LARGE SCALE GENOMIC DNA]</scope>
    <source>
        <strain evidence="3">NZE10 / CBS 128990</strain>
    </source>
</reference>
<keyword evidence="2" id="KW-0378">Hydrolase</keyword>
<reference evidence="2 3" key="2">
    <citation type="journal article" date="2012" name="PLoS Pathog.">
        <title>Diverse lifestyles and strategies of plant pathogenesis encoded in the genomes of eighteen Dothideomycetes fungi.</title>
        <authorList>
            <person name="Ohm R.A."/>
            <person name="Feau N."/>
            <person name="Henrissat B."/>
            <person name="Schoch C.L."/>
            <person name="Horwitz B.A."/>
            <person name="Barry K.W."/>
            <person name="Condon B.J."/>
            <person name="Copeland A.C."/>
            <person name="Dhillon B."/>
            <person name="Glaser F."/>
            <person name="Hesse C.N."/>
            <person name="Kosti I."/>
            <person name="LaButti K."/>
            <person name="Lindquist E.A."/>
            <person name="Lucas S."/>
            <person name="Salamov A.A."/>
            <person name="Bradshaw R.E."/>
            <person name="Ciuffetti L."/>
            <person name="Hamelin R.C."/>
            <person name="Kema G.H.J."/>
            <person name="Lawrence C."/>
            <person name="Scott J.A."/>
            <person name="Spatafora J.W."/>
            <person name="Turgeon B.G."/>
            <person name="de Wit P.J.G.M."/>
            <person name="Zhong S."/>
            <person name="Goodwin S.B."/>
            <person name="Grigoriev I.V."/>
        </authorList>
    </citation>
    <scope>NUCLEOTIDE SEQUENCE [LARGE SCALE GENOMIC DNA]</scope>
    <source>
        <strain evidence="3">NZE10 / CBS 128990</strain>
    </source>
</reference>
<dbReference type="EMBL" id="KB446535">
    <property type="protein sequence ID" value="EME49861.1"/>
    <property type="molecule type" value="Genomic_DNA"/>
</dbReference>
<dbReference type="AlphaFoldDB" id="N1Q279"/>
<dbReference type="GO" id="GO:0016787">
    <property type="term" value="F:hydrolase activity"/>
    <property type="evidence" value="ECO:0007669"/>
    <property type="project" value="UniProtKB-KW"/>
</dbReference>
<keyword evidence="3" id="KW-1185">Reference proteome</keyword>
<dbReference type="InterPro" id="IPR023296">
    <property type="entry name" value="Glyco_hydro_beta-prop_sf"/>
</dbReference>
<gene>
    <name evidence="2" type="ORF">DOTSEDRAFT_59031</name>
</gene>
<dbReference type="PANTHER" id="PTHR43772:SF2">
    <property type="entry name" value="PUTATIVE (AFU_ORTHOLOGUE AFUA_2G04480)-RELATED"/>
    <property type="match status" value="1"/>
</dbReference>
<dbReference type="eggNOG" id="ENOG502QTYK">
    <property type="taxonomic scope" value="Eukaryota"/>
</dbReference>
<accession>N1Q279</accession>
<dbReference type="Proteomes" id="UP000016933">
    <property type="component" value="Unassembled WGS sequence"/>
</dbReference>
<dbReference type="SUPFAM" id="SSF75005">
    <property type="entry name" value="Arabinanase/levansucrase/invertase"/>
    <property type="match status" value="1"/>
</dbReference>
<sequence>MADSASLVQYGYFATIHIPSDDCRPNVLDDGNSRQYDMADYHVLSMDDTGIKVIAHAGVAVSHSLEGPSKPGKEPFARIHGVDPVVLVDADGAAYLCFGGPDKFDGEAYQTMEATEGVFDLVINDSDGKPIQASEHDRRFFEAAWMDDGQWPDGRYLFSCSTGDTRFIVCQGRILGPFQGWTTRHSIVEFKANLAYDDAGRRSLARPQE</sequence>
<dbReference type="STRING" id="675120.N1Q279"/>
<keyword evidence="1" id="KW-0119">Carbohydrate metabolism</keyword>
<name>N1Q279_DOTSN</name>
<dbReference type="HOGENOM" id="CLU_1315383_0_0_1"/>
<dbReference type="OrthoDB" id="5965864at2759"/>